<dbReference type="InterPro" id="IPR036188">
    <property type="entry name" value="FAD/NAD-bd_sf"/>
</dbReference>
<keyword evidence="3" id="KW-0274">FAD</keyword>
<accession>A0A7X3MG61</accession>
<dbReference type="Pfam" id="PF22780">
    <property type="entry name" value="HI0933_like_1st"/>
    <property type="match status" value="1"/>
</dbReference>
<evidence type="ECO:0000259" key="4">
    <source>
        <dbReference type="Pfam" id="PF03486"/>
    </source>
</evidence>
<dbReference type="Gene3D" id="2.40.30.10">
    <property type="entry name" value="Translation factors"/>
    <property type="match status" value="1"/>
</dbReference>
<evidence type="ECO:0000313" key="6">
    <source>
        <dbReference type="EMBL" id="MXP75818.1"/>
    </source>
</evidence>
<gene>
    <name evidence="6" type="ORF">GN277_10630</name>
</gene>
<dbReference type="InterPro" id="IPR057661">
    <property type="entry name" value="RsdA/BaiN/AoA(So)_Rossmann"/>
</dbReference>
<proteinExistence type="predicted"/>
<evidence type="ECO:0000313" key="7">
    <source>
        <dbReference type="Proteomes" id="UP000460412"/>
    </source>
</evidence>
<dbReference type="EMBL" id="WUQX01000001">
    <property type="protein sequence ID" value="MXP75818.1"/>
    <property type="molecule type" value="Genomic_DNA"/>
</dbReference>
<comment type="cofactor">
    <cofactor evidence="1">
        <name>FAD</name>
        <dbReference type="ChEBI" id="CHEBI:57692"/>
    </cofactor>
</comment>
<reference evidence="6 7" key="1">
    <citation type="submission" date="2019-12" db="EMBL/GenBank/DDBJ databases">
        <title>Sporaefaciens musculi gen. nov., sp. nov., a novel bacterium isolated from the caecum of an obese mouse.</title>
        <authorList>
            <person name="Rasmussen T.S."/>
            <person name="Streidl T."/>
            <person name="Hitch T.C.A."/>
            <person name="Wortmann E."/>
            <person name="Deptula P."/>
            <person name="Hansen M."/>
            <person name="Nielsen D.S."/>
            <person name="Clavel T."/>
            <person name="Vogensen F.K."/>
        </authorList>
    </citation>
    <scope>NUCLEOTIDE SEQUENCE [LARGE SCALE GENOMIC DNA]</scope>
    <source>
        <strain evidence="6 7">WCA-9-b2</strain>
    </source>
</reference>
<dbReference type="InterPro" id="IPR023166">
    <property type="entry name" value="BaiN-like_dom_sf"/>
</dbReference>
<dbReference type="InterPro" id="IPR055178">
    <property type="entry name" value="RsdA/BaiN/AoA(So)-like_dom"/>
</dbReference>
<evidence type="ECO:0000256" key="3">
    <source>
        <dbReference type="ARBA" id="ARBA00022827"/>
    </source>
</evidence>
<dbReference type="PANTHER" id="PTHR42887">
    <property type="entry name" value="OS12G0638800 PROTEIN"/>
    <property type="match status" value="1"/>
</dbReference>
<dbReference type="AlphaFoldDB" id="A0A7X3MG61"/>
<evidence type="ECO:0000259" key="5">
    <source>
        <dbReference type="Pfam" id="PF22780"/>
    </source>
</evidence>
<feature type="domain" description="RsdA/BaiN/AoA(So)-like Rossmann fold-like" evidence="4">
    <location>
        <begin position="3"/>
        <end position="406"/>
    </location>
</feature>
<dbReference type="Pfam" id="PF03486">
    <property type="entry name" value="HI0933_like"/>
    <property type="match status" value="1"/>
</dbReference>
<keyword evidence="2" id="KW-0285">Flavoprotein</keyword>
<evidence type="ECO:0000256" key="1">
    <source>
        <dbReference type="ARBA" id="ARBA00001974"/>
    </source>
</evidence>
<keyword evidence="7" id="KW-1185">Reference proteome</keyword>
<dbReference type="RefSeq" id="WP_159751008.1">
    <property type="nucleotide sequence ID" value="NZ_WUQX01000001.1"/>
</dbReference>
<dbReference type="SUPFAM" id="SSF51905">
    <property type="entry name" value="FAD/NAD(P)-binding domain"/>
    <property type="match status" value="1"/>
</dbReference>
<feature type="domain" description="RsdA/BaiN/AoA(So)-like insert" evidence="5">
    <location>
        <begin position="192"/>
        <end position="353"/>
    </location>
</feature>
<dbReference type="SUPFAM" id="SSF160996">
    <property type="entry name" value="HI0933 insert domain-like"/>
    <property type="match status" value="1"/>
</dbReference>
<evidence type="ECO:0000256" key="2">
    <source>
        <dbReference type="ARBA" id="ARBA00022630"/>
    </source>
</evidence>
<name>A0A7X3MG61_9FIRM</name>
<protein>
    <submittedName>
        <fullName evidence="6">Aminoacetone oxidase family FAD-binding enzyme</fullName>
    </submittedName>
</protein>
<dbReference type="PRINTS" id="PR00368">
    <property type="entry name" value="FADPNR"/>
</dbReference>
<dbReference type="NCBIfam" id="TIGR00275">
    <property type="entry name" value="aminoacetone oxidase family FAD-binding enzyme"/>
    <property type="match status" value="1"/>
</dbReference>
<organism evidence="6 7">
    <name type="scientific">Sporofaciens musculi</name>
    <dbReference type="NCBI Taxonomy" id="2681861"/>
    <lineage>
        <taxon>Bacteria</taxon>
        <taxon>Bacillati</taxon>
        <taxon>Bacillota</taxon>
        <taxon>Clostridia</taxon>
        <taxon>Lachnospirales</taxon>
        <taxon>Lachnospiraceae</taxon>
        <taxon>Sporofaciens</taxon>
    </lineage>
</organism>
<dbReference type="Gene3D" id="1.10.8.260">
    <property type="entry name" value="HI0933 insert domain-like"/>
    <property type="match status" value="1"/>
</dbReference>
<sequence>MSEVLVIGGGAAGMFAAIAAARNKHRVCLLEKNEKLGKKLFITGKGRCNITNACDMETLFSSVISNPRFLYSSFYGYTNQDVIQFFEGLGVPTKIERGERVFPVSDHSSDVLRAMEKEMKRLHVQVRLHTEVVGLCVRDGRFVEAELACGEKLGGDACIVATGGLSYPTTGSTGDGYRFARECGHTITPCMPALVPMEVRESWAGSLMGLSLRNVSASIYQGKKRLFQEFGEMLFTHYGVSGPLMISASSYVGQKLKDEELRLEIDLKPALSEEQLDQRVRRDFEENCNRQFKNALGKLFPSKLLPVMVELSGIAPEKKVNVISKDERMRFVRLIKHLTMTLSGLRDFNEAIITRGGVKTKEVEPRTMESKYVKGLYFAGEVLDLDALTGGFNLQIAWSTGYAAGSSIPQTGGASGQ</sequence>
<dbReference type="Proteomes" id="UP000460412">
    <property type="component" value="Unassembled WGS sequence"/>
</dbReference>
<dbReference type="InterPro" id="IPR004792">
    <property type="entry name" value="BaiN-like"/>
</dbReference>
<comment type="caution">
    <text evidence="6">The sequence shown here is derived from an EMBL/GenBank/DDBJ whole genome shotgun (WGS) entry which is preliminary data.</text>
</comment>
<dbReference type="PANTHER" id="PTHR42887:SF2">
    <property type="entry name" value="OS12G0638800 PROTEIN"/>
    <property type="match status" value="1"/>
</dbReference>
<dbReference type="Gene3D" id="3.50.50.60">
    <property type="entry name" value="FAD/NAD(P)-binding domain"/>
    <property type="match status" value="1"/>
</dbReference>